<accession>A0A2I1HQR8</accession>
<dbReference type="AlphaFoldDB" id="A0A2I1HQR8"/>
<sequence length="70" mass="8203">MSNKPNFNCKEYILVMQQLDLIYIYNSANLSSGVKIHAASEFHQKLWFSDVEITMDIDYQGNYEGVKFYV</sequence>
<keyword evidence="2" id="KW-1185">Reference proteome</keyword>
<evidence type="ECO:0000313" key="2">
    <source>
        <dbReference type="Proteomes" id="UP000234323"/>
    </source>
</evidence>
<gene>
    <name evidence="1" type="ORF">RhiirA4_485937</name>
</gene>
<dbReference type="Proteomes" id="UP000234323">
    <property type="component" value="Unassembled WGS sequence"/>
</dbReference>
<comment type="caution">
    <text evidence="1">The sequence shown here is derived from an EMBL/GenBank/DDBJ whole genome shotgun (WGS) entry which is preliminary data.</text>
</comment>
<name>A0A2I1HQR8_9GLOM</name>
<evidence type="ECO:0000313" key="1">
    <source>
        <dbReference type="EMBL" id="PKY61238.1"/>
    </source>
</evidence>
<proteinExistence type="predicted"/>
<organism evidence="1 2">
    <name type="scientific">Rhizophagus irregularis</name>
    <dbReference type="NCBI Taxonomy" id="588596"/>
    <lineage>
        <taxon>Eukaryota</taxon>
        <taxon>Fungi</taxon>
        <taxon>Fungi incertae sedis</taxon>
        <taxon>Mucoromycota</taxon>
        <taxon>Glomeromycotina</taxon>
        <taxon>Glomeromycetes</taxon>
        <taxon>Glomerales</taxon>
        <taxon>Glomeraceae</taxon>
        <taxon>Rhizophagus</taxon>
    </lineage>
</organism>
<reference evidence="1 2" key="1">
    <citation type="submission" date="2015-10" db="EMBL/GenBank/DDBJ databases">
        <title>Genome analyses suggest a sexual origin of heterokaryosis in a supposedly ancient asexual fungus.</title>
        <authorList>
            <person name="Ropars J."/>
            <person name="Sedzielewska K."/>
            <person name="Noel J."/>
            <person name="Charron P."/>
            <person name="Farinelli L."/>
            <person name="Marton T."/>
            <person name="Kruger M."/>
            <person name="Pelin A."/>
            <person name="Brachmann A."/>
            <person name="Corradi N."/>
        </authorList>
    </citation>
    <scope>NUCLEOTIDE SEQUENCE [LARGE SCALE GENOMIC DNA]</scope>
    <source>
        <strain evidence="1 2">A4</strain>
    </source>
</reference>
<dbReference type="EMBL" id="LLXI01005088">
    <property type="protein sequence ID" value="PKY61238.1"/>
    <property type="molecule type" value="Genomic_DNA"/>
</dbReference>
<protein>
    <submittedName>
        <fullName evidence="1">Uncharacterized protein</fullName>
    </submittedName>
</protein>